<evidence type="ECO:0000259" key="1">
    <source>
        <dbReference type="Pfam" id="PF07872"/>
    </source>
</evidence>
<reference evidence="2" key="1">
    <citation type="submission" date="2022-06" db="EMBL/GenBank/DDBJ databases">
        <title>Aquibacillus sp. a new bacterium isolated from soil saline samples.</title>
        <authorList>
            <person name="Galisteo C."/>
            <person name="De La Haba R."/>
            <person name="Sanchez-Porro C."/>
            <person name="Ventosa A."/>
        </authorList>
    </citation>
    <scope>NUCLEOTIDE SEQUENCE</scope>
    <source>
        <strain evidence="2">3ASR75-11</strain>
    </source>
</reference>
<dbReference type="InterPro" id="IPR012454">
    <property type="entry name" value="DUF1659"/>
</dbReference>
<gene>
    <name evidence="2" type="ORF">NC797_02260</name>
</gene>
<protein>
    <submittedName>
        <fullName evidence="2">DUF1659 domain-containing protein</fullName>
    </submittedName>
</protein>
<proteinExistence type="predicted"/>
<sequence>MIPVAACIAGWCGFNTILKTKSFNNVKTAATAIQLFVITNALVPLQQRPLQSIERDNDSVIT</sequence>
<name>A0A9X3WTW4_9BACI</name>
<dbReference type="Proteomes" id="UP001145050">
    <property type="component" value="Unassembled WGS sequence"/>
</dbReference>
<accession>A0A9X3WTW4</accession>
<dbReference type="EMBL" id="JAMQKB010000001">
    <property type="protein sequence ID" value="MDC3423329.1"/>
    <property type="molecule type" value="Genomic_DNA"/>
</dbReference>
<comment type="caution">
    <text evidence="2">The sequence shown here is derived from an EMBL/GenBank/DDBJ whole genome shotgun (WGS) entry which is preliminary data.</text>
</comment>
<dbReference type="Pfam" id="PF07872">
    <property type="entry name" value="DUF1659"/>
    <property type="match status" value="1"/>
</dbReference>
<evidence type="ECO:0000313" key="3">
    <source>
        <dbReference type="Proteomes" id="UP001145050"/>
    </source>
</evidence>
<feature type="domain" description="DUF1659" evidence="1">
    <location>
        <begin position="15"/>
        <end position="62"/>
    </location>
</feature>
<dbReference type="RefSeq" id="WP_272435009.1">
    <property type="nucleotide sequence ID" value="NZ_JAMQKB010000001.1"/>
</dbReference>
<organism evidence="2 3">
    <name type="scientific">Terrihalobacillus insolitus</name>
    <dbReference type="NCBI Taxonomy" id="2950438"/>
    <lineage>
        <taxon>Bacteria</taxon>
        <taxon>Bacillati</taxon>
        <taxon>Bacillota</taxon>
        <taxon>Bacilli</taxon>
        <taxon>Bacillales</taxon>
        <taxon>Bacillaceae</taxon>
        <taxon>Terrihalobacillus</taxon>
    </lineage>
</organism>
<evidence type="ECO:0000313" key="2">
    <source>
        <dbReference type="EMBL" id="MDC3423329.1"/>
    </source>
</evidence>
<dbReference type="AlphaFoldDB" id="A0A9X3WTW4"/>
<keyword evidence="3" id="KW-1185">Reference proteome</keyword>